<evidence type="ECO:0000256" key="9">
    <source>
        <dbReference type="ARBA" id="ARBA00023098"/>
    </source>
</evidence>
<evidence type="ECO:0000259" key="21">
    <source>
        <dbReference type="Pfam" id="PF01756"/>
    </source>
</evidence>
<evidence type="ECO:0000256" key="7">
    <source>
        <dbReference type="ARBA" id="ARBA00022832"/>
    </source>
</evidence>
<evidence type="ECO:0000256" key="3">
    <source>
        <dbReference type="ARBA" id="ARBA00004846"/>
    </source>
</evidence>
<dbReference type="InterPro" id="IPR009100">
    <property type="entry name" value="AcylCoA_DH/oxidase_NM_dom_sf"/>
</dbReference>
<comment type="pathway">
    <text evidence="3">Lipid metabolism; peroxisomal fatty acid beta-oxidation.</text>
</comment>
<dbReference type="InterPro" id="IPR012258">
    <property type="entry name" value="Acyl-CoA_oxidase"/>
</dbReference>
<dbReference type="InterPro" id="IPR029320">
    <property type="entry name" value="Acyl-CoA_ox_N"/>
</dbReference>
<dbReference type="SUPFAM" id="SSF47203">
    <property type="entry name" value="Acyl-CoA dehydrogenase C-terminal domain-like"/>
    <property type="match status" value="2"/>
</dbReference>
<dbReference type="Pfam" id="PF01756">
    <property type="entry name" value="ACOX"/>
    <property type="match status" value="1"/>
</dbReference>
<gene>
    <name evidence="24" type="ORF">CVLEPA_LOCUS8466</name>
</gene>
<dbReference type="EMBL" id="CAWYQH010000057">
    <property type="protein sequence ID" value="CAK8678546.1"/>
    <property type="molecule type" value="Genomic_DNA"/>
</dbReference>
<dbReference type="InterPro" id="IPR002655">
    <property type="entry name" value="Acyl-CoA_oxidase_C"/>
</dbReference>
<sequence>MTETAEIMKVNPDIQKERDAATIDMEELAVIIYGKEQLSKKRKLEDAVFNDPDYKCVPSAFLSREEEYEEGLRKSSLAVLKQSKLSDLIEDHKDIMAYNSVLASFGYPSFGLHQTMFIPTLERQCTSEQREKFLPLCYDYRIIGTYAQTELGHGTFLRGLETTAHYDPNTQEFILNSPTISSIKWWPGALGKTSTHAVVLAQLYTLGKCHGIHPFVVQLRSLDDHKPLRGITVGDIGPKMGFGPNDNGYLKLHKHRIPRTNMLMKYSQVSPDGTYTKPPRSTLTYGTMTFVRVLIVHGSAIALAKASTIAIRYSAVRRQSELRPGEPEPQILSYPTQQHKLFPLLATAYAFHFVQLAMMKIYTDVNDQINNSNFSRIQELHALSSGLKAFTSWVTNAGLEVCRMSCGGHGYSQASGFPRLYADFTPSCTYEGENTVLMLQSARYLVKCVRDARSGKTLPGTVSYLSEDVSAVHSGGSSGRDLSNLDFLISLYKQRASNQVHFASDKVDRGISAGMDLVGALNSASVHLVSAAKAHSHYFIAKTFVESLKLLKASSELQNVLHQLASVYVFEGIAQSSGDFIEDYILSGSEAKTIRQLAVDLLPLIRVNAVSLVDAFSFRDEVLQSVLGRYDGNVYENLFKWAQNSPLNKTDVSSRSSIFVKHLTVRCAFLAEHNATMLNTNII</sequence>
<dbReference type="Gene3D" id="1.10.540.10">
    <property type="entry name" value="Acyl-CoA dehydrogenase/oxidase, N-terminal domain"/>
    <property type="match status" value="1"/>
</dbReference>
<dbReference type="InterPro" id="IPR055060">
    <property type="entry name" value="ACOX_C_alpha1"/>
</dbReference>
<evidence type="ECO:0000256" key="19">
    <source>
        <dbReference type="ARBA" id="ARBA00048946"/>
    </source>
</evidence>
<evidence type="ECO:0000256" key="17">
    <source>
        <dbReference type="ARBA" id="ARBA00048334"/>
    </source>
</evidence>
<keyword evidence="10" id="KW-0576">Peroxisome</keyword>
<comment type="catalytic activity">
    <reaction evidence="12">
        <text>(6Z,9Z,12Z,15Z,18Z,21Z)-tetracosahexaenoyl-CoA + O2 = (2E,6Z,9Z,12Z,15Z,18Z,21Z)-tetracosaheptaenoyl-CoA + H2O2</text>
        <dbReference type="Rhea" id="RHEA:39119"/>
        <dbReference type="ChEBI" id="CHEBI:15379"/>
        <dbReference type="ChEBI" id="CHEBI:16240"/>
        <dbReference type="ChEBI" id="CHEBI:74086"/>
        <dbReference type="ChEBI" id="CHEBI:76360"/>
    </reaction>
    <physiologicalReaction direction="left-to-right" evidence="12">
        <dbReference type="Rhea" id="RHEA:39120"/>
    </physiologicalReaction>
</comment>
<comment type="catalytic activity">
    <reaction evidence="17">
        <text>octanoyl-CoA + O2 = (2E)-octenoyl-CoA + H2O2</text>
        <dbReference type="Rhea" id="RHEA:40175"/>
        <dbReference type="ChEBI" id="CHEBI:15379"/>
        <dbReference type="ChEBI" id="CHEBI:16240"/>
        <dbReference type="ChEBI" id="CHEBI:57386"/>
        <dbReference type="ChEBI" id="CHEBI:62242"/>
    </reaction>
    <physiologicalReaction direction="left-to-right" evidence="17">
        <dbReference type="Rhea" id="RHEA:40176"/>
    </physiologicalReaction>
</comment>
<feature type="domain" description="Acyl-CoA oxidase C-terminal" evidence="21">
    <location>
        <begin position="485"/>
        <end position="658"/>
    </location>
</feature>
<name>A0ABP0FIJ7_CLALP</name>
<dbReference type="Pfam" id="PF22924">
    <property type="entry name" value="ACOX_C_alpha1"/>
    <property type="match status" value="1"/>
</dbReference>
<evidence type="ECO:0000256" key="1">
    <source>
        <dbReference type="ARBA" id="ARBA00001974"/>
    </source>
</evidence>
<accession>A0ABP0FIJ7</accession>
<comment type="catalytic activity">
    <reaction evidence="14">
        <text>(5Z,8Z,11Z,14Z,17Z)-eicosapentaenoyl-CoA + O2 = (2E,5Z,8Z,11Z,14Z,17Z)-eicosahexaenoyl-CoA + H2O2</text>
        <dbReference type="Rhea" id="RHEA:69643"/>
        <dbReference type="ChEBI" id="CHEBI:15379"/>
        <dbReference type="ChEBI" id="CHEBI:16240"/>
        <dbReference type="ChEBI" id="CHEBI:73862"/>
        <dbReference type="ChEBI" id="CHEBI:187901"/>
    </reaction>
    <physiologicalReaction direction="left-to-right" evidence="14">
        <dbReference type="Rhea" id="RHEA:69644"/>
    </physiologicalReaction>
</comment>
<comment type="similarity">
    <text evidence="4 20">Belongs to the acyl-CoA oxidase family.</text>
</comment>
<evidence type="ECO:0000256" key="5">
    <source>
        <dbReference type="ARBA" id="ARBA00022630"/>
    </source>
</evidence>
<keyword evidence="9" id="KW-0443">Lipid metabolism</keyword>
<evidence type="ECO:0000256" key="12">
    <source>
        <dbReference type="ARBA" id="ARBA00036338"/>
    </source>
</evidence>
<evidence type="ECO:0000256" key="13">
    <source>
        <dbReference type="ARBA" id="ARBA00036399"/>
    </source>
</evidence>
<dbReference type="InterPro" id="IPR036250">
    <property type="entry name" value="AcylCo_DH-like_C"/>
</dbReference>
<evidence type="ECO:0000256" key="6">
    <source>
        <dbReference type="ARBA" id="ARBA00022827"/>
    </source>
</evidence>
<evidence type="ECO:0000259" key="23">
    <source>
        <dbReference type="Pfam" id="PF22924"/>
    </source>
</evidence>
<feature type="domain" description="Acyl-CoA oxidase C-alpha1" evidence="23">
    <location>
        <begin position="285"/>
        <end position="446"/>
    </location>
</feature>
<dbReference type="SUPFAM" id="SSF56645">
    <property type="entry name" value="Acyl-CoA dehydrogenase NM domain-like"/>
    <property type="match status" value="1"/>
</dbReference>
<keyword evidence="7" id="KW-0276">Fatty acid metabolism</keyword>
<comment type="subcellular location">
    <subcellularLocation>
        <location evidence="2">Peroxisome</location>
    </subcellularLocation>
</comment>
<evidence type="ECO:0000313" key="24">
    <source>
        <dbReference type="EMBL" id="CAK8678546.1"/>
    </source>
</evidence>
<keyword evidence="6 20" id="KW-0274">FAD</keyword>
<dbReference type="PIRSF" id="PIRSF000168">
    <property type="entry name" value="Acyl-CoA_oxidase"/>
    <property type="match status" value="1"/>
</dbReference>
<comment type="catalytic activity">
    <reaction evidence="15">
        <text>glutaryl-CoA + O2 = (2E)-glutaconyl-CoA + H2O2</text>
        <dbReference type="Rhea" id="RHEA:40315"/>
        <dbReference type="ChEBI" id="CHEBI:15379"/>
        <dbReference type="ChEBI" id="CHEBI:16240"/>
        <dbReference type="ChEBI" id="CHEBI:57353"/>
        <dbReference type="ChEBI" id="CHEBI:57378"/>
    </reaction>
    <physiologicalReaction direction="left-to-right" evidence="15">
        <dbReference type="Rhea" id="RHEA:40316"/>
    </physiologicalReaction>
</comment>
<dbReference type="PANTHER" id="PTHR10909">
    <property type="entry name" value="ELECTRON TRANSPORT OXIDOREDUCTASE"/>
    <property type="match status" value="1"/>
</dbReference>
<evidence type="ECO:0000256" key="20">
    <source>
        <dbReference type="PIRNR" id="PIRNR000168"/>
    </source>
</evidence>
<evidence type="ECO:0000256" key="14">
    <source>
        <dbReference type="ARBA" id="ARBA00036444"/>
    </source>
</evidence>
<evidence type="ECO:0000313" key="25">
    <source>
        <dbReference type="Proteomes" id="UP001642483"/>
    </source>
</evidence>
<keyword evidence="5 20" id="KW-0285">Flavoprotein</keyword>
<evidence type="ECO:0000256" key="4">
    <source>
        <dbReference type="ARBA" id="ARBA00006288"/>
    </source>
</evidence>
<comment type="cofactor">
    <cofactor evidence="1">
        <name>FAD</name>
        <dbReference type="ChEBI" id="CHEBI:57692"/>
    </cofactor>
</comment>
<dbReference type="InterPro" id="IPR037069">
    <property type="entry name" value="AcylCoA_DH/ox_N_sf"/>
</dbReference>
<evidence type="ECO:0000259" key="22">
    <source>
        <dbReference type="Pfam" id="PF14749"/>
    </source>
</evidence>
<dbReference type="Pfam" id="PF14749">
    <property type="entry name" value="Acyl-CoA_ox_N"/>
    <property type="match status" value="1"/>
</dbReference>
<feature type="domain" description="Acyl-coenzyme A oxidase N-terminal" evidence="22">
    <location>
        <begin position="24"/>
        <end position="143"/>
    </location>
</feature>
<comment type="caution">
    <text evidence="24">The sequence shown here is derived from an EMBL/GenBank/DDBJ whole genome shotgun (WGS) entry which is preliminary data.</text>
</comment>
<evidence type="ECO:0000256" key="8">
    <source>
        <dbReference type="ARBA" id="ARBA00023002"/>
    </source>
</evidence>
<evidence type="ECO:0000256" key="15">
    <source>
        <dbReference type="ARBA" id="ARBA00036750"/>
    </source>
</evidence>
<comment type="catalytic activity">
    <reaction evidence="18">
        <text>octadecanoyl-CoA + O2 = (2E)-octadecenoyl-CoA + H2O2</text>
        <dbReference type="Rhea" id="RHEA:38971"/>
        <dbReference type="ChEBI" id="CHEBI:15379"/>
        <dbReference type="ChEBI" id="CHEBI:16240"/>
        <dbReference type="ChEBI" id="CHEBI:57394"/>
        <dbReference type="ChEBI" id="CHEBI:71412"/>
    </reaction>
    <physiologicalReaction direction="left-to-right" evidence="18">
        <dbReference type="Rhea" id="RHEA:38972"/>
    </physiologicalReaction>
</comment>
<comment type="catalytic activity">
    <reaction evidence="11">
        <text>decanoyl-CoA + O2 = (2E)-decenoyl-CoA + H2O2</text>
        <dbReference type="Rhea" id="RHEA:40179"/>
        <dbReference type="ChEBI" id="CHEBI:15379"/>
        <dbReference type="ChEBI" id="CHEBI:16240"/>
        <dbReference type="ChEBI" id="CHEBI:61406"/>
        <dbReference type="ChEBI" id="CHEBI:61430"/>
    </reaction>
    <physiologicalReaction direction="left-to-right" evidence="11">
        <dbReference type="Rhea" id="RHEA:40180"/>
    </physiologicalReaction>
</comment>
<keyword evidence="25" id="KW-1185">Reference proteome</keyword>
<keyword evidence="8" id="KW-0560">Oxidoreductase</keyword>
<dbReference type="InterPro" id="IPR046373">
    <property type="entry name" value="Acyl-CoA_Oxase/DH_mid-dom_sf"/>
</dbReference>
<dbReference type="Proteomes" id="UP001642483">
    <property type="component" value="Unassembled WGS sequence"/>
</dbReference>
<evidence type="ECO:0000256" key="11">
    <source>
        <dbReference type="ARBA" id="ARBA00036151"/>
    </source>
</evidence>
<comment type="catalytic activity">
    <reaction evidence="13">
        <text>hexanoyl-CoA + O2 = (2E)-hexenoyl-CoA + H2O2</text>
        <dbReference type="Rhea" id="RHEA:40311"/>
        <dbReference type="ChEBI" id="CHEBI:15379"/>
        <dbReference type="ChEBI" id="CHEBI:16240"/>
        <dbReference type="ChEBI" id="CHEBI:62077"/>
        <dbReference type="ChEBI" id="CHEBI:62620"/>
    </reaction>
    <physiologicalReaction direction="left-to-right" evidence="13">
        <dbReference type="Rhea" id="RHEA:40312"/>
    </physiologicalReaction>
</comment>
<protein>
    <recommendedName>
        <fullName evidence="20">Acyl-coenzyme A oxidase</fullName>
    </recommendedName>
</protein>
<evidence type="ECO:0000256" key="16">
    <source>
        <dbReference type="ARBA" id="ARBA00036791"/>
    </source>
</evidence>
<organism evidence="24 25">
    <name type="scientific">Clavelina lepadiformis</name>
    <name type="common">Light-bulb sea squirt</name>
    <name type="synonym">Ascidia lepadiformis</name>
    <dbReference type="NCBI Taxonomy" id="159417"/>
    <lineage>
        <taxon>Eukaryota</taxon>
        <taxon>Metazoa</taxon>
        <taxon>Chordata</taxon>
        <taxon>Tunicata</taxon>
        <taxon>Ascidiacea</taxon>
        <taxon>Aplousobranchia</taxon>
        <taxon>Clavelinidae</taxon>
        <taxon>Clavelina</taxon>
    </lineage>
</organism>
<comment type="catalytic activity">
    <reaction evidence="19">
        <text>tetradecanoyl-CoA + O2 = (2E)-tetradecenoyl-CoA + H2O2</text>
        <dbReference type="Rhea" id="RHEA:40183"/>
        <dbReference type="ChEBI" id="CHEBI:15379"/>
        <dbReference type="ChEBI" id="CHEBI:16240"/>
        <dbReference type="ChEBI" id="CHEBI:57385"/>
        <dbReference type="ChEBI" id="CHEBI:61405"/>
    </reaction>
    <physiologicalReaction direction="left-to-right" evidence="19">
        <dbReference type="Rhea" id="RHEA:40184"/>
    </physiologicalReaction>
</comment>
<dbReference type="Gene3D" id="1.20.140.10">
    <property type="entry name" value="Butyryl-CoA Dehydrogenase, subunit A, domain 3"/>
    <property type="match status" value="2"/>
</dbReference>
<evidence type="ECO:0000256" key="18">
    <source>
        <dbReference type="ARBA" id="ARBA00048450"/>
    </source>
</evidence>
<dbReference type="PANTHER" id="PTHR10909:SF250">
    <property type="entry name" value="PEROXISOMAL ACYL-COENZYME A OXIDASE 1"/>
    <property type="match status" value="1"/>
</dbReference>
<comment type="catalytic activity">
    <reaction evidence="16">
        <text>dodecanoyl-CoA + O2 = (2E)-dodecenoyl-CoA + H2O2</text>
        <dbReference type="Rhea" id="RHEA:40171"/>
        <dbReference type="ChEBI" id="CHEBI:15379"/>
        <dbReference type="ChEBI" id="CHEBI:16240"/>
        <dbReference type="ChEBI" id="CHEBI:57330"/>
        <dbReference type="ChEBI" id="CHEBI:57375"/>
    </reaction>
    <physiologicalReaction direction="left-to-right" evidence="16">
        <dbReference type="Rhea" id="RHEA:40172"/>
    </physiologicalReaction>
</comment>
<proteinExistence type="inferred from homology"/>
<evidence type="ECO:0000256" key="2">
    <source>
        <dbReference type="ARBA" id="ARBA00004275"/>
    </source>
</evidence>
<dbReference type="Gene3D" id="2.40.110.10">
    <property type="entry name" value="Butyryl-CoA Dehydrogenase, subunit A, domain 2"/>
    <property type="match status" value="1"/>
</dbReference>
<reference evidence="24 25" key="1">
    <citation type="submission" date="2024-02" db="EMBL/GenBank/DDBJ databases">
        <authorList>
            <person name="Daric V."/>
            <person name="Darras S."/>
        </authorList>
    </citation>
    <scope>NUCLEOTIDE SEQUENCE [LARGE SCALE GENOMIC DNA]</scope>
</reference>
<evidence type="ECO:0000256" key="10">
    <source>
        <dbReference type="ARBA" id="ARBA00023140"/>
    </source>
</evidence>